<feature type="domain" description="N-acetyltransferase" evidence="1">
    <location>
        <begin position="19"/>
        <end position="171"/>
    </location>
</feature>
<keyword evidence="3" id="KW-1185">Reference proteome</keyword>
<dbReference type="Gene3D" id="3.40.630.30">
    <property type="match status" value="1"/>
</dbReference>
<gene>
    <name evidence="2" type="ORF">M1E25_08450</name>
</gene>
<comment type="caution">
    <text evidence="2">The sequence shown here is derived from an EMBL/GenBank/DDBJ whole genome shotgun (WGS) entry which is preliminary data.</text>
</comment>
<dbReference type="PROSITE" id="PS51186">
    <property type="entry name" value="GNAT"/>
    <property type="match status" value="1"/>
</dbReference>
<protein>
    <submittedName>
        <fullName evidence="2">GNAT family N-acetyltransferase</fullName>
    </submittedName>
</protein>
<organism evidence="2 3">
    <name type="scientific">Streptomyces meridianus</name>
    <dbReference type="NCBI Taxonomy" id="2938945"/>
    <lineage>
        <taxon>Bacteria</taxon>
        <taxon>Bacillati</taxon>
        <taxon>Actinomycetota</taxon>
        <taxon>Actinomycetes</taxon>
        <taxon>Kitasatosporales</taxon>
        <taxon>Streptomycetaceae</taxon>
        <taxon>Streptomyces</taxon>
    </lineage>
</organism>
<dbReference type="EMBL" id="JAMQGM010000018">
    <property type="protein sequence ID" value="MCM2577381.1"/>
    <property type="molecule type" value="Genomic_DNA"/>
</dbReference>
<dbReference type="RefSeq" id="WP_251412115.1">
    <property type="nucleotide sequence ID" value="NZ_JAMQGM010000018.1"/>
</dbReference>
<sequence>MEIHATDDGGRLVLAGERVMLREQTPEDARFLALGEPGDLIWVDGVPGEGTVVAAGMTLRAAAAGVHRPGRGLFVVRRTEDSAAVGGIGFHSPPAEGTVEIGYDLTSSARGSGLATEAVRLLSAWALRQPEVERVVATTEAHNVPSQRVLERAGYRRVEDRGALMAFELAR</sequence>
<accession>A0ABT0X4B2</accession>
<dbReference type="PANTHER" id="PTHR43441">
    <property type="entry name" value="RIBOSOMAL-PROTEIN-SERINE ACETYLTRANSFERASE"/>
    <property type="match status" value="1"/>
</dbReference>
<name>A0ABT0X4B2_9ACTN</name>
<dbReference type="InterPro" id="IPR051908">
    <property type="entry name" value="Ribosomal_N-acetyltransferase"/>
</dbReference>
<evidence type="ECO:0000259" key="1">
    <source>
        <dbReference type="PROSITE" id="PS51186"/>
    </source>
</evidence>
<dbReference type="Pfam" id="PF13302">
    <property type="entry name" value="Acetyltransf_3"/>
    <property type="match status" value="1"/>
</dbReference>
<dbReference type="Proteomes" id="UP001167160">
    <property type="component" value="Unassembled WGS sequence"/>
</dbReference>
<dbReference type="SUPFAM" id="SSF55729">
    <property type="entry name" value="Acyl-CoA N-acyltransferases (Nat)"/>
    <property type="match status" value="1"/>
</dbReference>
<evidence type="ECO:0000313" key="2">
    <source>
        <dbReference type="EMBL" id="MCM2577381.1"/>
    </source>
</evidence>
<evidence type="ECO:0000313" key="3">
    <source>
        <dbReference type="Proteomes" id="UP001167160"/>
    </source>
</evidence>
<dbReference type="InterPro" id="IPR016181">
    <property type="entry name" value="Acyl_CoA_acyltransferase"/>
</dbReference>
<dbReference type="PANTHER" id="PTHR43441:SF6">
    <property type="entry name" value="N-ACETYLTRANSFERASE DOMAIN-CONTAINING PROTEIN"/>
    <property type="match status" value="1"/>
</dbReference>
<proteinExistence type="predicted"/>
<dbReference type="InterPro" id="IPR000182">
    <property type="entry name" value="GNAT_dom"/>
</dbReference>
<reference evidence="2" key="1">
    <citation type="journal article" date="2023" name="Int. J. Syst. Evol. Microbiol.">
        <title>Streptomyces meridianus sp. nov. isolated from brackish water of the Tagus estuary in Alcochete, Portugal.</title>
        <authorList>
            <person name="Santos J.D.N."/>
            <person name="Klimek D."/>
            <person name="Calusinska M."/>
            <person name="Lobo Da Cunha A."/>
            <person name="Catita J."/>
            <person name="Goncalves H."/>
            <person name="Gonzalez I."/>
            <person name="Reyes F."/>
            <person name="Lage O.M."/>
        </authorList>
    </citation>
    <scope>NUCLEOTIDE SEQUENCE</scope>
    <source>
        <strain evidence="2">MTZ3.1</strain>
    </source>
</reference>